<dbReference type="PANTHER" id="PTHR10390">
    <property type="entry name" value="HOMEOBOX PROTEIN SIX"/>
    <property type="match status" value="1"/>
</dbReference>
<reference evidence="10" key="1">
    <citation type="submission" date="2022-11" db="UniProtKB">
        <authorList>
            <consortium name="WormBaseParasite"/>
        </authorList>
    </citation>
    <scope>IDENTIFICATION</scope>
</reference>
<feature type="compositionally biased region" description="Basic residues" evidence="7">
    <location>
        <begin position="301"/>
        <end position="312"/>
    </location>
</feature>
<dbReference type="InterPro" id="IPR017970">
    <property type="entry name" value="Homeobox_CS"/>
</dbReference>
<feature type="DNA-binding region" description="Homeobox" evidence="5">
    <location>
        <begin position="259"/>
        <end position="309"/>
    </location>
</feature>
<dbReference type="SUPFAM" id="SSF46689">
    <property type="entry name" value="Homeodomain-like"/>
    <property type="match status" value="1"/>
</dbReference>
<accession>A0A915D7H3</accession>
<dbReference type="PROSITE" id="PS50071">
    <property type="entry name" value="HOMEOBOX_2"/>
    <property type="match status" value="1"/>
</dbReference>
<evidence type="ECO:0000256" key="6">
    <source>
        <dbReference type="RuleBase" id="RU000682"/>
    </source>
</evidence>
<dbReference type="GO" id="GO:0000978">
    <property type="term" value="F:RNA polymerase II cis-regulatory region sequence-specific DNA binding"/>
    <property type="evidence" value="ECO:0007669"/>
    <property type="project" value="TreeGrafter"/>
</dbReference>
<keyword evidence="3 5" id="KW-0371">Homeobox</keyword>
<keyword evidence="9" id="KW-1185">Reference proteome</keyword>
<dbReference type="InterPro" id="IPR031701">
    <property type="entry name" value="SIX1_SD"/>
</dbReference>
<comment type="subcellular location">
    <subcellularLocation>
        <location evidence="1 5 6">Nucleus</location>
    </subcellularLocation>
</comment>
<dbReference type="AlphaFoldDB" id="A0A915D7H3"/>
<name>A0A915D7H3_9BILA</name>
<keyword evidence="4 5" id="KW-0539">Nucleus</keyword>
<dbReference type="GO" id="GO:0005634">
    <property type="term" value="C:nucleus"/>
    <property type="evidence" value="ECO:0007669"/>
    <property type="project" value="UniProtKB-SubCell"/>
</dbReference>
<proteinExistence type="predicted"/>
<organism evidence="9 10">
    <name type="scientific">Ditylenchus dipsaci</name>
    <dbReference type="NCBI Taxonomy" id="166011"/>
    <lineage>
        <taxon>Eukaryota</taxon>
        <taxon>Metazoa</taxon>
        <taxon>Ecdysozoa</taxon>
        <taxon>Nematoda</taxon>
        <taxon>Chromadorea</taxon>
        <taxon>Rhabditida</taxon>
        <taxon>Tylenchina</taxon>
        <taxon>Tylenchomorpha</taxon>
        <taxon>Sphaerularioidea</taxon>
        <taxon>Anguinidae</taxon>
        <taxon>Anguininae</taxon>
        <taxon>Ditylenchus</taxon>
    </lineage>
</organism>
<dbReference type="Pfam" id="PF16878">
    <property type="entry name" value="SIX1_SD"/>
    <property type="match status" value="1"/>
</dbReference>
<sequence length="471" mass="53640">MAISTFPARSGRIEFPATGAAPLRVHMFVQNFNSNIIIVNNSNGSAESVRRPLETTTTISPNNFQPQLVSVHCVAQPTVAFFNNGNLECSNESQEEHRLLVRRTTDQENNYASLEYSRETSENYDPTSYRAEKLRPDHVECLCRALENSSNVSRLASFLSNFTTDLVQHPCREQLLRAKALVLFHEQKFEDFYQLVQNNHFSSDNHPFLQHLWNEAHYTETEMMRGKKLDPVSRYRVRKKNNFPRTIWDGEGTSYCFKKSSRAILKEAYRKHETPTQLQKQNLAKTTGLSVIQVSNWFKNQRQRARQNRRSCRSSSSMPSSSDGAESEQEEEEDDSQSDVHYSVNEGHTEELKKKSTRSRKRAVPDTNSNFYQSSASEVDNSEVCEAANTAAAVYSAAAAQLRIYYGGQPQSTTTSQPFFYPQSQIQMCTDNYQQPSINVTMNLFNPPDNSGSIFAVQNPASEFSLKYQSL</sequence>
<dbReference type="GO" id="GO:0000981">
    <property type="term" value="F:DNA-binding transcription factor activity, RNA polymerase II-specific"/>
    <property type="evidence" value="ECO:0007669"/>
    <property type="project" value="InterPro"/>
</dbReference>
<evidence type="ECO:0000256" key="5">
    <source>
        <dbReference type="PROSITE-ProRule" id="PRU00108"/>
    </source>
</evidence>
<dbReference type="Gene3D" id="1.10.10.60">
    <property type="entry name" value="Homeodomain-like"/>
    <property type="match status" value="1"/>
</dbReference>
<feature type="compositionally biased region" description="Low complexity" evidence="7">
    <location>
        <begin position="313"/>
        <end position="324"/>
    </location>
</feature>
<dbReference type="CDD" id="cd00086">
    <property type="entry name" value="homeodomain"/>
    <property type="match status" value="1"/>
</dbReference>
<dbReference type="SMART" id="SM00389">
    <property type="entry name" value="HOX"/>
    <property type="match status" value="1"/>
</dbReference>
<dbReference type="GO" id="GO:0005667">
    <property type="term" value="C:transcription regulator complex"/>
    <property type="evidence" value="ECO:0007669"/>
    <property type="project" value="TreeGrafter"/>
</dbReference>
<dbReference type="Proteomes" id="UP000887574">
    <property type="component" value="Unplaced"/>
</dbReference>
<evidence type="ECO:0000256" key="3">
    <source>
        <dbReference type="ARBA" id="ARBA00023155"/>
    </source>
</evidence>
<dbReference type="InterPro" id="IPR001356">
    <property type="entry name" value="HD"/>
</dbReference>
<feature type="compositionally biased region" description="Acidic residues" evidence="7">
    <location>
        <begin position="325"/>
        <end position="337"/>
    </location>
</feature>
<evidence type="ECO:0000313" key="10">
    <source>
        <dbReference type="WBParaSite" id="jg16290"/>
    </source>
</evidence>
<evidence type="ECO:0000256" key="1">
    <source>
        <dbReference type="ARBA" id="ARBA00004123"/>
    </source>
</evidence>
<dbReference type="WBParaSite" id="jg16290">
    <property type="protein sequence ID" value="jg16290"/>
    <property type="gene ID" value="jg16290"/>
</dbReference>
<evidence type="ECO:0000259" key="8">
    <source>
        <dbReference type="PROSITE" id="PS50071"/>
    </source>
</evidence>
<dbReference type="PANTHER" id="PTHR10390:SF44">
    <property type="entry name" value="SIX HOMEOBOX 4"/>
    <property type="match status" value="1"/>
</dbReference>
<protein>
    <submittedName>
        <fullName evidence="10">Homeobox domain-containing protein</fullName>
    </submittedName>
</protein>
<feature type="region of interest" description="Disordered" evidence="7">
    <location>
        <begin position="300"/>
        <end position="378"/>
    </location>
</feature>
<feature type="domain" description="Homeobox" evidence="8">
    <location>
        <begin position="257"/>
        <end position="308"/>
    </location>
</feature>
<evidence type="ECO:0000256" key="4">
    <source>
        <dbReference type="ARBA" id="ARBA00023242"/>
    </source>
</evidence>
<dbReference type="Pfam" id="PF00046">
    <property type="entry name" value="Homeodomain"/>
    <property type="match status" value="1"/>
</dbReference>
<evidence type="ECO:0000313" key="9">
    <source>
        <dbReference type="Proteomes" id="UP000887574"/>
    </source>
</evidence>
<feature type="compositionally biased region" description="Polar residues" evidence="7">
    <location>
        <begin position="366"/>
        <end position="378"/>
    </location>
</feature>
<evidence type="ECO:0000256" key="7">
    <source>
        <dbReference type="SAM" id="MobiDB-lite"/>
    </source>
</evidence>
<dbReference type="PROSITE" id="PS00027">
    <property type="entry name" value="HOMEOBOX_1"/>
    <property type="match status" value="1"/>
</dbReference>
<evidence type="ECO:0000256" key="2">
    <source>
        <dbReference type="ARBA" id="ARBA00023125"/>
    </source>
</evidence>
<dbReference type="InterPro" id="IPR009057">
    <property type="entry name" value="Homeodomain-like_sf"/>
</dbReference>
<keyword evidence="2 5" id="KW-0238">DNA-binding</keyword>